<protein>
    <submittedName>
        <fullName evidence="5">Uncharacterized protein LOC105060353 isoform X1</fullName>
    </submittedName>
</protein>
<gene>
    <name evidence="5" type="primary">LOC105060353</name>
</gene>
<reference evidence="5" key="1">
    <citation type="submission" date="2025-08" db="UniProtKB">
        <authorList>
            <consortium name="RefSeq"/>
        </authorList>
    </citation>
    <scope>IDENTIFICATION</scope>
</reference>
<proteinExistence type="inferred from homology"/>
<keyword evidence="4" id="KW-1185">Reference proteome</keyword>
<name>A0A6I9SMI9_ELAGV</name>
<dbReference type="SUPFAM" id="SSF48371">
    <property type="entry name" value="ARM repeat"/>
    <property type="match status" value="1"/>
</dbReference>
<dbReference type="KEGG" id="egu:105060353"/>
<evidence type="ECO:0000259" key="2">
    <source>
        <dbReference type="Pfam" id="PF22966"/>
    </source>
</evidence>
<dbReference type="Proteomes" id="UP000504607">
    <property type="component" value="Unplaced"/>
</dbReference>
<dbReference type="PANTHER" id="PTHR13322">
    <property type="entry name" value="C1ORF73 PROTEIN"/>
    <property type="match status" value="1"/>
</dbReference>
<feature type="domain" description="Integrator complex subunit 7-like C-terminal" evidence="2">
    <location>
        <begin position="1026"/>
        <end position="1197"/>
    </location>
</feature>
<dbReference type="InterPro" id="IPR016024">
    <property type="entry name" value="ARM-type_fold"/>
</dbReference>
<evidence type="ECO:0000259" key="3">
    <source>
        <dbReference type="Pfam" id="PF24436"/>
    </source>
</evidence>
<dbReference type="GO" id="GO:0032039">
    <property type="term" value="C:integrator complex"/>
    <property type="evidence" value="ECO:0007669"/>
    <property type="project" value="InterPro"/>
</dbReference>
<dbReference type="GeneID" id="105060353"/>
<dbReference type="InterPro" id="IPR055195">
    <property type="entry name" value="INTS7_C_plant"/>
</dbReference>
<dbReference type="InterPro" id="IPR033060">
    <property type="entry name" value="INTS7"/>
</dbReference>
<dbReference type="InParanoid" id="A0A6I9SMI9"/>
<dbReference type="RefSeq" id="XP_010942323.1">
    <property type="nucleotide sequence ID" value="XM_010944021.2"/>
</dbReference>
<dbReference type="PANTHER" id="PTHR13322:SF2">
    <property type="entry name" value="INTEGRATOR COMPLEX SUBUNIT 7"/>
    <property type="match status" value="1"/>
</dbReference>
<comment type="similarity">
    <text evidence="1">Belongs to the Integrator subunit 7 family.</text>
</comment>
<feature type="domain" description="Integrator complex subunit 7 N-terminal" evidence="3">
    <location>
        <begin position="66"/>
        <end position="403"/>
    </location>
</feature>
<dbReference type="Pfam" id="PF24436">
    <property type="entry name" value="INTS7_N"/>
    <property type="match status" value="1"/>
</dbReference>
<evidence type="ECO:0000313" key="4">
    <source>
        <dbReference type="Proteomes" id="UP000504607"/>
    </source>
</evidence>
<dbReference type="OrthoDB" id="1921953at2759"/>
<dbReference type="Pfam" id="PF22966">
    <property type="entry name" value="INTS7_C_plants"/>
    <property type="match status" value="1"/>
</dbReference>
<dbReference type="InterPro" id="IPR056516">
    <property type="entry name" value="INTS7_N"/>
</dbReference>
<evidence type="ECO:0000256" key="1">
    <source>
        <dbReference type="ARBA" id="ARBA00008565"/>
    </source>
</evidence>
<accession>A0A6I9SMI9</accession>
<dbReference type="AlphaFoldDB" id="A0A6I9SMI9"/>
<evidence type="ECO:0000313" key="5">
    <source>
        <dbReference type="RefSeq" id="XP_010942323.1"/>
    </source>
</evidence>
<sequence>MEKIPAACAMEWSIELEKGLRSKKPGQHVKAIEQIGPRLQQWSKEPSITMAILDMYGLVPGEDRTFANTILLRLADAFKHGDNYTRRCILKVFLLELKHLNKKGKRYNGILAKRRVPNNVELLKRVKIVFDTGDIEAKVLALHLFGCLADLAKDSLHIRYTILLSLQSSHVSEVRASLFAAGCFCQFSEDFACIVLGILVHMICVRQATSKVTFAAAHALSKMQCSASIASRAYKAGKQLLLGSLQDELKAEMLSSLSKLTFKSTTLIAEQVDLLLSFVSHDSAASLKARALKCLSFLTGSGVCCVSVNRRVLSTLIHIVDDNDIPVDFQCEALRILCKIFRSMCPDMHHMDLPDLFNLVLTMKHAAQTSDKAKRGLALCLLVDILCSIKKSRKGHGSLSSEMWQALCSEFHGSPQATLLASCGDGLSNLVCQVTLLIIYYISSAIEQTTVESNGEAIYTGNLTSDGSLSEVKECKSFLRLILHLAEEYPSAGLIALDRIRYLIQTLDCTYDKFNMENTSTSGEVVKAKLGAGKLCCVFGSPVSDNLRISLASKLVLCMLRFANACLNIVNESGAINSKVCEMLKLLAEYMQNSRFYDCNSFEIFCLCMHAYIACCCFRMTSVNARDSDHSNVGANLGFFHNVFWVGMERLALEFTKNMLKKRNYWAAYRVGKYSCCEGLWFAAAFTFRKLLDGVQSDSSHCWLKSLLLLAGGESEIKLLLFPKAGVELISGLQTESNCEKSFTCVEEQMGQYFGEKADLHDFEGKLARVYSRICSAEEILAASGSSVGFYYFHRWFISLRAKFLEILMGLLGLLSSHKFTEATPASTQNMSPLILNFALRLNKLAKDYDLLATSFLDIDCQSYRGISRLALSCSVLAFCSAFALHFSNANSALYKNVLSCSLGNSEKFLKALITKDIVERLWDMDSKITLQLQQFVTSFWEDVDLFQSRTRVSSGHIERASLELFESGISGVLQIQKDSKGVKDDEDLQPLFMRGLQLLSYMTRNLMEIPFQVPKYFFSVRPCVGAELFFFNADSRNKHDLSVSPGFQLSLNLCIQLKNAMIETRVRVAKMHCVLAVRPSNRLSIGGKERQMQCGFHPRKTDEMVELNEMLLLYIKAETGKADMMSSEVGNGVDLAAAYACFEPNEKGQGFSSCLLNVSAFPEGSYRIKWHSCCTDNSDSHWSLLPLNAGAIFTIRKP</sequence>
<dbReference type="GO" id="GO:0034472">
    <property type="term" value="P:snRNA 3'-end processing"/>
    <property type="evidence" value="ECO:0007669"/>
    <property type="project" value="TreeGrafter"/>
</dbReference>
<organism evidence="4 5">
    <name type="scientific">Elaeis guineensis var. tenera</name>
    <name type="common">Oil palm</name>
    <dbReference type="NCBI Taxonomy" id="51953"/>
    <lineage>
        <taxon>Eukaryota</taxon>
        <taxon>Viridiplantae</taxon>
        <taxon>Streptophyta</taxon>
        <taxon>Embryophyta</taxon>
        <taxon>Tracheophyta</taxon>
        <taxon>Spermatophyta</taxon>
        <taxon>Magnoliopsida</taxon>
        <taxon>Liliopsida</taxon>
        <taxon>Arecaceae</taxon>
        <taxon>Arecoideae</taxon>
        <taxon>Cocoseae</taxon>
        <taxon>Elaeidinae</taxon>
        <taxon>Elaeis</taxon>
    </lineage>
</organism>